<accession>A0A7M1XLV7</accession>
<dbReference type="EMBL" id="CP031517">
    <property type="protein sequence ID" value="QOS39112.1"/>
    <property type="molecule type" value="Genomic_DNA"/>
</dbReference>
<dbReference type="Gene3D" id="3.40.630.30">
    <property type="match status" value="1"/>
</dbReference>
<dbReference type="CDD" id="cd04301">
    <property type="entry name" value="NAT_SF"/>
    <property type="match status" value="1"/>
</dbReference>
<evidence type="ECO:0000313" key="2">
    <source>
        <dbReference type="EMBL" id="QOS39112.1"/>
    </source>
</evidence>
<dbReference type="GO" id="GO:0016747">
    <property type="term" value="F:acyltransferase activity, transferring groups other than amino-acyl groups"/>
    <property type="evidence" value="ECO:0007669"/>
    <property type="project" value="InterPro"/>
</dbReference>
<organism evidence="2 3">
    <name type="scientific">Treponema rectale</name>
    <dbReference type="NCBI Taxonomy" id="744512"/>
    <lineage>
        <taxon>Bacteria</taxon>
        <taxon>Pseudomonadati</taxon>
        <taxon>Spirochaetota</taxon>
        <taxon>Spirochaetia</taxon>
        <taxon>Spirochaetales</taxon>
        <taxon>Treponemataceae</taxon>
        <taxon>Treponema</taxon>
    </lineage>
</organism>
<evidence type="ECO:0000313" key="3">
    <source>
        <dbReference type="Proteomes" id="UP000593591"/>
    </source>
</evidence>
<keyword evidence="2" id="KW-0808">Transferase</keyword>
<name>A0A7M1XLV7_9SPIR</name>
<sequence>MVNIRIARVQNPEDLKLKAEPYMIKGRMKVSFINEKWNYEIINFPKVVQDEVQPVDYDFEKYATKYLILGAYCDEKCVGFALVEKESRTRYLYVKEVRTDKDYVNMGIGTKLLQRCFDEAQKLGYRGLYTVTPGNHIDSIQFYLFNGFRIGGLDTEFYMGTANEGKKDVILYRG</sequence>
<protein>
    <submittedName>
        <fullName evidence="2">GNAT family N-acetyltransferase</fullName>
    </submittedName>
</protein>
<dbReference type="InterPro" id="IPR000182">
    <property type="entry name" value="GNAT_dom"/>
</dbReference>
<dbReference type="SUPFAM" id="SSF55729">
    <property type="entry name" value="Acyl-CoA N-acyltransferases (Nat)"/>
    <property type="match status" value="1"/>
</dbReference>
<evidence type="ECO:0000259" key="1">
    <source>
        <dbReference type="PROSITE" id="PS51186"/>
    </source>
</evidence>
<reference evidence="2 3" key="1">
    <citation type="submission" date="2018-08" db="EMBL/GenBank/DDBJ databases">
        <title>The first complete genome of Treponema rectale (CHPAT), a commensal spirochete of the bovine rectum.</title>
        <authorList>
            <person name="Staton G.J."/>
            <person name="Clegg S.R."/>
            <person name="Carter S.D."/>
            <person name="Radford A.D."/>
            <person name="Darby A."/>
            <person name="Hall N."/>
            <person name="Birtles R.J."/>
            <person name="Evans N.J."/>
        </authorList>
    </citation>
    <scope>NUCLEOTIDE SEQUENCE [LARGE SCALE GENOMIC DNA]</scope>
    <source>
        <strain evidence="2 3">CHPA</strain>
    </source>
</reference>
<proteinExistence type="predicted"/>
<gene>
    <name evidence="2" type="ORF">DYE49_01035</name>
</gene>
<dbReference type="PROSITE" id="PS51186">
    <property type="entry name" value="GNAT"/>
    <property type="match status" value="1"/>
</dbReference>
<dbReference type="AlphaFoldDB" id="A0A7M1XLV7"/>
<feature type="domain" description="N-acetyltransferase" evidence="1">
    <location>
        <begin position="28"/>
        <end position="170"/>
    </location>
</feature>
<dbReference type="KEGG" id="trc:DYE49_01035"/>
<dbReference type="Proteomes" id="UP000593591">
    <property type="component" value="Chromosome"/>
</dbReference>
<dbReference type="Pfam" id="PF00583">
    <property type="entry name" value="Acetyltransf_1"/>
    <property type="match status" value="1"/>
</dbReference>
<dbReference type="InterPro" id="IPR016181">
    <property type="entry name" value="Acyl_CoA_acyltransferase"/>
</dbReference>